<reference evidence="3 4" key="1">
    <citation type="submission" date="2023-11" db="EMBL/GenBank/DDBJ databases">
        <title>Draft genome of Azohydromonas lata strain H1 (DSM1123), a polyhydroxyalkanoate producer.</title>
        <authorList>
            <person name="Traversa D."/>
            <person name="D'Addabbo P."/>
            <person name="Pazzani C."/>
            <person name="Manzari C."/>
            <person name="Chiara M."/>
            <person name="Scrascia M."/>
        </authorList>
    </citation>
    <scope>NUCLEOTIDE SEQUENCE [LARGE SCALE GENOMIC DNA]</scope>
    <source>
        <strain evidence="3 4">H1</strain>
    </source>
</reference>
<dbReference type="RefSeq" id="WP_322464959.1">
    <property type="nucleotide sequence ID" value="NZ_JAXOJX010000008.1"/>
</dbReference>
<feature type="compositionally biased region" description="Basic and acidic residues" evidence="1">
    <location>
        <begin position="1"/>
        <end position="12"/>
    </location>
</feature>
<dbReference type="EMBL" id="JAXOJX010000008">
    <property type="protein sequence ID" value="MDZ5456396.1"/>
    <property type="molecule type" value="Genomic_DNA"/>
</dbReference>
<evidence type="ECO:0000313" key="3">
    <source>
        <dbReference type="EMBL" id="MDZ5456396.1"/>
    </source>
</evidence>
<evidence type="ECO:0000256" key="1">
    <source>
        <dbReference type="SAM" id="MobiDB-lite"/>
    </source>
</evidence>
<sequence>MDTDQRMDDERLSAWLDDELSPEQRDHAEQWLREHPADAARVRQWAADRDALRARFDTVLDEPVPAGMQRLLRPRQAWLDRTWGRAAAALLLVTGGALAGAGAMWRWQDALPPQLAAHGGAQPWVQRAAVAHAVYAPEQRHPVEVRANEEHLARWLTKRTALPVKLFDLQPQGFSLVGGRLLPDAAGPSAQLMYEDGEKHRVTVYLRKPEAGTPAAFRFERQGDLNLFYWVESGCGYALVGTLPRERLLALAMEIHRQQTAQATPG</sequence>
<evidence type="ECO:0000313" key="4">
    <source>
        <dbReference type="Proteomes" id="UP001293718"/>
    </source>
</evidence>
<gene>
    <name evidence="3" type="ORF">SM757_07400</name>
</gene>
<feature type="transmembrane region" description="Helical" evidence="2">
    <location>
        <begin position="83"/>
        <end position="105"/>
    </location>
</feature>
<feature type="region of interest" description="Disordered" evidence="1">
    <location>
        <begin position="1"/>
        <end position="27"/>
    </location>
</feature>
<dbReference type="Proteomes" id="UP001293718">
    <property type="component" value="Unassembled WGS sequence"/>
</dbReference>
<protein>
    <submittedName>
        <fullName evidence="3">Anti-sigma factor</fullName>
    </submittedName>
</protein>
<proteinExistence type="predicted"/>
<keyword evidence="2" id="KW-0472">Membrane</keyword>
<keyword evidence="4" id="KW-1185">Reference proteome</keyword>
<keyword evidence="2" id="KW-1133">Transmembrane helix</keyword>
<organism evidence="3 4">
    <name type="scientific">Azohydromonas lata</name>
    <dbReference type="NCBI Taxonomy" id="45677"/>
    <lineage>
        <taxon>Bacteria</taxon>
        <taxon>Pseudomonadati</taxon>
        <taxon>Pseudomonadota</taxon>
        <taxon>Betaproteobacteria</taxon>
        <taxon>Burkholderiales</taxon>
        <taxon>Sphaerotilaceae</taxon>
        <taxon>Azohydromonas</taxon>
    </lineage>
</organism>
<comment type="caution">
    <text evidence="3">The sequence shown here is derived from an EMBL/GenBank/DDBJ whole genome shotgun (WGS) entry which is preliminary data.</text>
</comment>
<evidence type="ECO:0000256" key="2">
    <source>
        <dbReference type="SAM" id="Phobius"/>
    </source>
</evidence>
<accession>A0ABU5ICU0</accession>
<name>A0ABU5ICU0_9BURK</name>
<keyword evidence="2" id="KW-0812">Transmembrane</keyword>